<gene>
    <name evidence="2" type="ORF">RRF57_013314</name>
</gene>
<reference evidence="2 3" key="1">
    <citation type="submission" date="2023-10" db="EMBL/GenBank/DDBJ databases">
        <title>Draft genome sequence of Xylaria bambusicola isolate GMP-LS, the root and basal stem rot pathogen of sugarcane in Indonesia.</title>
        <authorList>
            <person name="Selvaraj P."/>
            <person name="Muralishankar V."/>
            <person name="Muruganantham S."/>
            <person name="Sp S."/>
            <person name="Haryani S."/>
            <person name="Lau K.J.X."/>
            <person name="Naqvi N.I."/>
        </authorList>
    </citation>
    <scope>NUCLEOTIDE SEQUENCE [LARGE SCALE GENOMIC DNA]</scope>
    <source>
        <strain evidence="2">GMP-LS</strain>
    </source>
</reference>
<evidence type="ECO:0000259" key="1">
    <source>
        <dbReference type="Pfam" id="PF06985"/>
    </source>
</evidence>
<sequence length="236" mass="27459">MSLNCWDLLRFARLSDMPRRIWVDAVCINQGNIEERGQQVAKMGQIYRESSRVVVYLGADVVVKPKHRFPRRRRLDEFASGEVRPMDSNGSTMNLDIEKLFKRRYFTRLWIIQELITSPKTVIRIGDTDFLVDTFITGKIEETSGLLHGKPLEQIPALINRQKTTNQELEANYSLSNQHLWIRFFAHCLLRLEIFWFLEYAAGPHRSPAGLRISNTTVLITLSENKSDITLKDFNF</sequence>
<dbReference type="EMBL" id="JAWHQM010000160">
    <property type="protein sequence ID" value="KAK5637599.1"/>
    <property type="molecule type" value="Genomic_DNA"/>
</dbReference>
<evidence type="ECO:0000313" key="3">
    <source>
        <dbReference type="Proteomes" id="UP001305414"/>
    </source>
</evidence>
<dbReference type="Proteomes" id="UP001305414">
    <property type="component" value="Unassembled WGS sequence"/>
</dbReference>
<keyword evidence="3" id="KW-1185">Reference proteome</keyword>
<dbReference type="Pfam" id="PF06985">
    <property type="entry name" value="HET"/>
    <property type="match status" value="1"/>
</dbReference>
<name>A0AAN7UZ65_9PEZI</name>
<organism evidence="2 3">
    <name type="scientific">Xylaria bambusicola</name>
    <dbReference type="NCBI Taxonomy" id="326684"/>
    <lineage>
        <taxon>Eukaryota</taxon>
        <taxon>Fungi</taxon>
        <taxon>Dikarya</taxon>
        <taxon>Ascomycota</taxon>
        <taxon>Pezizomycotina</taxon>
        <taxon>Sordariomycetes</taxon>
        <taxon>Xylariomycetidae</taxon>
        <taxon>Xylariales</taxon>
        <taxon>Xylariaceae</taxon>
        <taxon>Xylaria</taxon>
    </lineage>
</organism>
<dbReference type="PANTHER" id="PTHR24148">
    <property type="entry name" value="ANKYRIN REPEAT DOMAIN-CONTAINING PROTEIN 39 HOMOLOG-RELATED"/>
    <property type="match status" value="1"/>
</dbReference>
<protein>
    <recommendedName>
        <fullName evidence="1">Heterokaryon incompatibility domain-containing protein</fullName>
    </recommendedName>
</protein>
<feature type="domain" description="Heterokaryon incompatibility" evidence="1">
    <location>
        <begin position="4"/>
        <end position="114"/>
    </location>
</feature>
<proteinExistence type="predicted"/>
<accession>A0AAN7UZ65</accession>
<evidence type="ECO:0000313" key="2">
    <source>
        <dbReference type="EMBL" id="KAK5637599.1"/>
    </source>
</evidence>
<dbReference type="PANTHER" id="PTHR24148:SF81">
    <property type="entry name" value="HETEROKARYON INCOMPATIBILITY DOMAIN-CONTAINING PROTEIN"/>
    <property type="match status" value="1"/>
</dbReference>
<dbReference type="InterPro" id="IPR010730">
    <property type="entry name" value="HET"/>
</dbReference>
<dbReference type="AlphaFoldDB" id="A0AAN7UZ65"/>
<dbReference type="InterPro" id="IPR052895">
    <property type="entry name" value="HetReg/Transcr_Mod"/>
</dbReference>
<comment type="caution">
    <text evidence="2">The sequence shown here is derived from an EMBL/GenBank/DDBJ whole genome shotgun (WGS) entry which is preliminary data.</text>
</comment>